<comment type="caution">
    <text evidence="2">The sequence shown here is derived from an EMBL/GenBank/DDBJ whole genome shotgun (WGS) entry which is preliminary data.</text>
</comment>
<dbReference type="InterPro" id="IPR036412">
    <property type="entry name" value="HAD-like_sf"/>
</dbReference>
<dbReference type="SUPFAM" id="SSF56784">
    <property type="entry name" value="HAD-like"/>
    <property type="match status" value="1"/>
</dbReference>
<name>A0ABQ4XSS6_9ASTR</name>
<feature type="non-terminal residue" evidence="2">
    <location>
        <position position="1"/>
    </location>
</feature>
<dbReference type="Pfam" id="PF03767">
    <property type="entry name" value="Acid_phosphat_B"/>
    <property type="match status" value="1"/>
</dbReference>
<dbReference type="Gene3D" id="3.40.50.1000">
    <property type="entry name" value="HAD superfamily/HAD-like"/>
    <property type="match status" value="1"/>
</dbReference>
<reference evidence="2" key="2">
    <citation type="submission" date="2022-01" db="EMBL/GenBank/DDBJ databases">
        <authorList>
            <person name="Yamashiro T."/>
            <person name="Shiraishi A."/>
            <person name="Satake H."/>
            <person name="Nakayama K."/>
        </authorList>
    </citation>
    <scope>NUCLEOTIDE SEQUENCE</scope>
</reference>
<gene>
    <name evidence="2" type="ORF">Tco_0682982</name>
</gene>
<evidence type="ECO:0000313" key="2">
    <source>
        <dbReference type="EMBL" id="GJS68417.1"/>
    </source>
</evidence>
<dbReference type="PANTHER" id="PTHR31284">
    <property type="entry name" value="ACID PHOSPHATASE-LIKE PROTEIN"/>
    <property type="match status" value="1"/>
</dbReference>
<dbReference type="EMBL" id="BQNB010009789">
    <property type="protein sequence ID" value="GJS68417.1"/>
    <property type="molecule type" value="Genomic_DNA"/>
</dbReference>
<keyword evidence="3" id="KW-1185">Reference proteome</keyword>
<sequence>SEIFDEKSFDEWVDLAEAPALPASLRLYTELQQLGFKIFLLTGRSEFQRNSTNKNLEYSGYTNYEKLLLRGDADQGKTATLYKSEKRQELIDEGYRIHGNSGDQWSDLMGFATGERSFKLPNPLYYIA</sequence>
<evidence type="ECO:0000256" key="1">
    <source>
        <dbReference type="ARBA" id="ARBA00022729"/>
    </source>
</evidence>
<accession>A0ABQ4XSS6</accession>
<dbReference type="InterPro" id="IPR023214">
    <property type="entry name" value="HAD_sf"/>
</dbReference>
<protein>
    <submittedName>
        <fullName evidence="2">Acid phosphatase 1-like protein</fullName>
    </submittedName>
</protein>
<dbReference type="PANTHER" id="PTHR31284:SF10">
    <property type="entry name" value="ACID PHOSPHATASE-LIKE PROTEIN"/>
    <property type="match status" value="1"/>
</dbReference>
<proteinExistence type="predicted"/>
<dbReference type="InterPro" id="IPR005519">
    <property type="entry name" value="Acid_phosphat_B-like"/>
</dbReference>
<evidence type="ECO:0000313" key="3">
    <source>
        <dbReference type="Proteomes" id="UP001151760"/>
    </source>
</evidence>
<reference evidence="2" key="1">
    <citation type="journal article" date="2022" name="Int. J. Mol. Sci.">
        <title>Draft Genome of Tanacetum Coccineum: Genomic Comparison of Closely Related Tanacetum-Family Plants.</title>
        <authorList>
            <person name="Yamashiro T."/>
            <person name="Shiraishi A."/>
            <person name="Nakayama K."/>
            <person name="Satake H."/>
        </authorList>
    </citation>
    <scope>NUCLEOTIDE SEQUENCE</scope>
</reference>
<organism evidence="2 3">
    <name type="scientific">Tanacetum coccineum</name>
    <dbReference type="NCBI Taxonomy" id="301880"/>
    <lineage>
        <taxon>Eukaryota</taxon>
        <taxon>Viridiplantae</taxon>
        <taxon>Streptophyta</taxon>
        <taxon>Embryophyta</taxon>
        <taxon>Tracheophyta</taxon>
        <taxon>Spermatophyta</taxon>
        <taxon>Magnoliopsida</taxon>
        <taxon>eudicotyledons</taxon>
        <taxon>Gunneridae</taxon>
        <taxon>Pentapetalae</taxon>
        <taxon>asterids</taxon>
        <taxon>campanulids</taxon>
        <taxon>Asterales</taxon>
        <taxon>Asteraceae</taxon>
        <taxon>Asteroideae</taxon>
        <taxon>Anthemideae</taxon>
        <taxon>Anthemidinae</taxon>
        <taxon>Tanacetum</taxon>
    </lineage>
</organism>
<keyword evidence="1" id="KW-0732">Signal</keyword>
<dbReference type="Proteomes" id="UP001151760">
    <property type="component" value="Unassembled WGS sequence"/>
</dbReference>